<gene>
    <name evidence="2" type="ORF">GWI33_016206</name>
</gene>
<dbReference type="InterPro" id="IPR011701">
    <property type="entry name" value="MFS"/>
</dbReference>
<feature type="transmembrane region" description="Helical" evidence="1">
    <location>
        <begin position="520"/>
        <end position="539"/>
    </location>
</feature>
<feature type="transmembrane region" description="Helical" evidence="1">
    <location>
        <begin position="46"/>
        <end position="71"/>
    </location>
</feature>
<feature type="transmembrane region" description="Helical" evidence="1">
    <location>
        <begin position="607"/>
        <end position="629"/>
    </location>
</feature>
<accession>A0A834I0J6</accession>
<dbReference type="GO" id="GO:0008028">
    <property type="term" value="F:monocarboxylic acid transmembrane transporter activity"/>
    <property type="evidence" value="ECO:0007669"/>
    <property type="project" value="TreeGrafter"/>
</dbReference>
<dbReference type="InterPro" id="IPR036259">
    <property type="entry name" value="MFS_trans_sf"/>
</dbReference>
<dbReference type="EMBL" id="JAACXV010014054">
    <property type="protein sequence ID" value="KAF7270844.1"/>
    <property type="molecule type" value="Genomic_DNA"/>
</dbReference>
<feature type="transmembrane region" description="Helical" evidence="1">
    <location>
        <begin position="545"/>
        <end position="568"/>
    </location>
</feature>
<dbReference type="Gene3D" id="1.20.1250.20">
    <property type="entry name" value="MFS general substrate transporter like domains"/>
    <property type="match status" value="2"/>
</dbReference>
<dbReference type="Pfam" id="PF07690">
    <property type="entry name" value="MFS_1"/>
    <property type="match status" value="1"/>
</dbReference>
<keyword evidence="3" id="KW-1185">Reference proteome</keyword>
<feature type="transmembrane region" description="Helical" evidence="1">
    <location>
        <begin position="141"/>
        <end position="167"/>
    </location>
</feature>
<dbReference type="SUPFAM" id="SSF103473">
    <property type="entry name" value="MFS general substrate transporter"/>
    <property type="match status" value="1"/>
</dbReference>
<evidence type="ECO:0000256" key="1">
    <source>
        <dbReference type="SAM" id="Phobius"/>
    </source>
</evidence>
<feature type="transmembrane region" description="Helical" evidence="1">
    <location>
        <begin position="111"/>
        <end position="134"/>
    </location>
</feature>
<keyword evidence="1" id="KW-0472">Membrane</keyword>
<reference evidence="2" key="1">
    <citation type="submission" date="2020-08" db="EMBL/GenBank/DDBJ databases">
        <title>Genome sequencing and assembly of the red palm weevil Rhynchophorus ferrugineus.</title>
        <authorList>
            <person name="Dias G.B."/>
            <person name="Bergman C.M."/>
            <person name="Manee M."/>
        </authorList>
    </citation>
    <scope>NUCLEOTIDE SEQUENCE</scope>
    <source>
        <strain evidence="2">AA-2017</strain>
        <tissue evidence="2">Whole larva</tissue>
    </source>
</reference>
<dbReference type="PANTHER" id="PTHR11360">
    <property type="entry name" value="MONOCARBOXYLATE TRANSPORTER"/>
    <property type="match status" value="1"/>
</dbReference>
<proteinExistence type="predicted"/>
<comment type="caution">
    <text evidence="2">The sequence shown here is derived from an EMBL/GenBank/DDBJ whole genome shotgun (WGS) entry which is preliminary data.</text>
</comment>
<dbReference type="PANTHER" id="PTHR11360:SF238">
    <property type="entry name" value="SD10469P"/>
    <property type="match status" value="1"/>
</dbReference>
<protein>
    <submittedName>
        <fullName evidence="2">Uncharacterized protein</fullName>
    </submittedName>
</protein>
<dbReference type="OrthoDB" id="6509908at2759"/>
<feature type="transmembrane region" description="Helical" evidence="1">
    <location>
        <begin position="580"/>
        <end position="601"/>
    </location>
</feature>
<keyword evidence="1" id="KW-0812">Transmembrane</keyword>
<dbReference type="AlphaFoldDB" id="A0A834I0J6"/>
<feature type="transmembrane region" description="Helical" evidence="1">
    <location>
        <begin position="173"/>
        <end position="197"/>
    </location>
</feature>
<keyword evidence="1" id="KW-1133">Transmembrane helix</keyword>
<feature type="transmembrane region" description="Helical" evidence="1">
    <location>
        <begin position="454"/>
        <end position="476"/>
    </location>
</feature>
<organism evidence="2 3">
    <name type="scientific">Rhynchophorus ferrugineus</name>
    <name type="common">Red palm weevil</name>
    <name type="synonym">Curculio ferrugineus</name>
    <dbReference type="NCBI Taxonomy" id="354439"/>
    <lineage>
        <taxon>Eukaryota</taxon>
        <taxon>Metazoa</taxon>
        <taxon>Ecdysozoa</taxon>
        <taxon>Arthropoda</taxon>
        <taxon>Hexapoda</taxon>
        <taxon>Insecta</taxon>
        <taxon>Pterygota</taxon>
        <taxon>Neoptera</taxon>
        <taxon>Endopterygota</taxon>
        <taxon>Coleoptera</taxon>
        <taxon>Polyphaga</taxon>
        <taxon>Cucujiformia</taxon>
        <taxon>Curculionidae</taxon>
        <taxon>Dryophthorinae</taxon>
        <taxon>Rhynchophorus</taxon>
    </lineage>
</organism>
<dbReference type="InterPro" id="IPR050327">
    <property type="entry name" value="Proton-linked_MCT"/>
</dbReference>
<dbReference type="Proteomes" id="UP000625711">
    <property type="component" value="Unassembled WGS sequence"/>
</dbReference>
<feature type="transmembrane region" description="Helical" evidence="1">
    <location>
        <begin position="488"/>
        <end position="513"/>
    </location>
</feature>
<feature type="transmembrane region" description="Helical" evidence="1">
    <location>
        <begin position="83"/>
        <end position="99"/>
    </location>
</feature>
<evidence type="ECO:0000313" key="3">
    <source>
        <dbReference type="Proteomes" id="UP000625711"/>
    </source>
</evidence>
<name>A0A834I0J6_RHYFE</name>
<sequence>MRAKDSLASTVHSKVPSLKGRPTLSVLVNADDLTEPLVVVPPDGGWGWIIVSVSVLAFFTIDGISYCFGIFLQEISTDLKCEVTQVALASSVLGGFYYISGPFTCSAINRYGFRIIGVIGGLLCSTAFMIVSLVSSINPFIVIIGVCGGTGFNFLYTASVIAVSFYFEKWRVLAMAISCCGSSLGLICYPPLMTVLLKKLTWRRKFQIVSVCFGVCGLLCLTYKPLKSTKVEKTVQFGEISSRFPSISTMDHETEIPTGLTWFFQRFKNALFPTISETSVFTNNLSTNTNPRYQSKTSYEMFRNQRRDTETTSAFFSLENENEPLDSDSVVISGTNKCRLSCNCCREISGPKFSKCCSRSTNVSTTRINRPMYRDDIFYTGSVYHLSQYSRRGSQVSGATQRIALPSLAYTLSVSRAPTQRDLLQENRCVCCPEAFLRTLATLLDFRMLKSPTLVLLLISGFLSLIGTYTCFIYVQQRALEIGIDDNIAIMLLSIIGIANTIGRITCGIISCFPSLDINLITWVTLLICGGTTIASIYLTTNIGQIIFCSLFGVNIATFAVLRTIVFVECFGLENLTNCFGLNMIFQAMAAFCSVPIINVLYASFKSFNLCFIFTGVVIIISAILLIPLRCILKWEKKKTSS</sequence>
<evidence type="ECO:0000313" key="2">
    <source>
        <dbReference type="EMBL" id="KAF7270844.1"/>
    </source>
</evidence>